<evidence type="ECO:0000313" key="3">
    <source>
        <dbReference type="EMBL" id="PKS12611.1"/>
    </source>
</evidence>
<reference evidence="3 4" key="1">
    <citation type="journal article" date="2017" name="G3 (Bethesda)">
        <title>First Draft Genome Sequence of the Pathogenic Fungus Lomentospora prolificans (Formerly Scedosporium prolificans).</title>
        <authorList>
            <person name="Luo R."/>
            <person name="Zimin A."/>
            <person name="Workman R."/>
            <person name="Fan Y."/>
            <person name="Pertea G."/>
            <person name="Grossman N."/>
            <person name="Wear M.P."/>
            <person name="Jia B."/>
            <person name="Miller H."/>
            <person name="Casadevall A."/>
            <person name="Timp W."/>
            <person name="Zhang S.X."/>
            <person name="Salzberg S.L."/>
        </authorList>
    </citation>
    <scope>NUCLEOTIDE SEQUENCE [LARGE SCALE GENOMIC DNA]</scope>
    <source>
        <strain evidence="3 4">JHH-5317</strain>
    </source>
</reference>
<evidence type="ECO:0000256" key="1">
    <source>
        <dbReference type="SAM" id="MobiDB-lite"/>
    </source>
</evidence>
<dbReference type="InParanoid" id="A0A2N3NJM6"/>
<proteinExistence type="predicted"/>
<accession>A0A2N3NJM6</accession>
<keyword evidence="4" id="KW-1185">Reference proteome</keyword>
<dbReference type="AlphaFoldDB" id="A0A2N3NJM6"/>
<feature type="compositionally biased region" description="Low complexity" evidence="1">
    <location>
        <begin position="14"/>
        <end position="27"/>
    </location>
</feature>
<keyword evidence="2" id="KW-0812">Transmembrane</keyword>
<comment type="caution">
    <text evidence="3">The sequence shown here is derived from an EMBL/GenBank/DDBJ whole genome shotgun (WGS) entry which is preliminary data.</text>
</comment>
<dbReference type="EMBL" id="NLAX01000003">
    <property type="protein sequence ID" value="PKS12611.1"/>
    <property type="molecule type" value="Genomic_DNA"/>
</dbReference>
<dbReference type="OrthoDB" id="10488034at2759"/>
<dbReference type="Proteomes" id="UP000233524">
    <property type="component" value="Unassembled WGS sequence"/>
</dbReference>
<dbReference type="VEuPathDB" id="FungiDB:jhhlp_000819"/>
<evidence type="ECO:0000313" key="4">
    <source>
        <dbReference type="Proteomes" id="UP000233524"/>
    </source>
</evidence>
<keyword evidence="2" id="KW-0472">Membrane</keyword>
<name>A0A2N3NJM6_9PEZI</name>
<evidence type="ECO:0000256" key="2">
    <source>
        <dbReference type="SAM" id="Phobius"/>
    </source>
</evidence>
<protein>
    <submittedName>
        <fullName evidence="3">Uncharacterized protein</fullName>
    </submittedName>
</protein>
<sequence>MSGFDTRRRPRQFPGPFNPFSAPNPFAQGNVPSNLIVPPPPPTAEPTLALTSGFFQPPAAETVAAAIPELTPAIVEPQITLTASDPPVATDVPAPVVFPEVAPAPAPEGSFVDGDFSMSVQPDDSLALVSEGVEPTQVATEVLGEAPTDASAALPTQSASANMGGVAFGAIAGVAFFISILFIFYKWRRGTLPKSMNRLAIKFRSTSPDADNMEKGLTASDAASIRSAATTTSYSKAINSVKAFIRPSTASSDAFSRSEQGTSDYVPSISAPTAYSGPQADKLAVPLPLHLAKLQAAGLWTAEGSETVNAAAMAAAVTTGPMDPKPIVAEPLVHPLRAHKIKPADEVGAEAKPASWPL</sequence>
<organism evidence="3 4">
    <name type="scientific">Lomentospora prolificans</name>
    <dbReference type="NCBI Taxonomy" id="41688"/>
    <lineage>
        <taxon>Eukaryota</taxon>
        <taxon>Fungi</taxon>
        <taxon>Dikarya</taxon>
        <taxon>Ascomycota</taxon>
        <taxon>Pezizomycotina</taxon>
        <taxon>Sordariomycetes</taxon>
        <taxon>Hypocreomycetidae</taxon>
        <taxon>Microascales</taxon>
        <taxon>Microascaceae</taxon>
        <taxon>Lomentospora</taxon>
    </lineage>
</organism>
<feature type="transmembrane region" description="Helical" evidence="2">
    <location>
        <begin position="163"/>
        <end position="185"/>
    </location>
</feature>
<keyword evidence="2" id="KW-1133">Transmembrane helix</keyword>
<gene>
    <name evidence="3" type="ORF">jhhlp_000819</name>
</gene>
<feature type="region of interest" description="Disordered" evidence="1">
    <location>
        <begin position="1"/>
        <end position="43"/>
    </location>
</feature>